<accession>A0A7S4AWQ9</accession>
<dbReference type="AlphaFoldDB" id="A0A7S4AWQ9"/>
<organism evidence="1">
    <name type="scientific">Pseudo-nitzschia australis</name>
    <dbReference type="NCBI Taxonomy" id="44445"/>
    <lineage>
        <taxon>Eukaryota</taxon>
        <taxon>Sar</taxon>
        <taxon>Stramenopiles</taxon>
        <taxon>Ochrophyta</taxon>
        <taxon>Bacillariophyta</taxon>
        <taxon>Bacillariophyceae</taxon>
        <taxon>Bacillariophycidae</taxon>
        <taxon>Bacillariales</taxon>
        <taxon>Bacillariaceae</taxon>
        <taxon>Pseudo-nitzschia</taxon>
    </lineage>
</organism>
<protein>
    <submittedName>
        <fullName evidence="1">Uncharacterized protein</fullName>
    </submittedName>
</protein>
<dbReference type="EMBL" id="HBIX01034191">
    <property type="protein sequence ID" value="CAE0729545.1"/>
    <property type="molecule type" value="Transcribed_RNA"/>
</dbReference>
<sequence length="197" mass="22910">MKQIKSTAKTTITRIAKVPQTIGHSILSVPDTLLNKHRQGETHNEERDEVTDESKNLHGKLCSDIIDDQIARSTVTESLDECMREITDHLNLFLFEKSNTSSERYQYEEWILALHPENVHYIGSGRSLIDHRFYMKDSHHRQLWNDFMIKMECTESVVPEESREINNRNRSLVNILMEQPEELCCAMSDSCCFSPQP</sequence>
<proteinExistence type="predicted"/>
<name>A0A7S4AWQ9_9STRA</name>
<evidence type="ECO:0000313" key="1">
    <source>
        <dbReference type="EMBL" id="CAE0729545.1"/>
    </source>
</evidence>
<gene>
    <name evidence="1" type="ORF">PAUS00366_LOCUS22330</name>
</gene>
<reference evidence="1" key="1">
    <citation type="submission" date="2021-01" db="EMBL/GenBank/DDBJ databases">
        <authorList>
            <person name="Corre E."/>
            <person name="Pelletier E."/>
            <person name="Niang G."/>
            <person name="Scheremetjew M."/>
            <person name="Finn R."/>
            <person name="Kale V."/>
            <person name="Holt S."/>
            <person name="Cochrane G."/>
            <person name="Meng A."/>
            <person name="Brown T."/>
            <person name="Cohen L."/>
        </authorList>
    </citation>
    <scope>NUCLEOTIDE SEQUENCE</scope>
    <source>
        <strain evidence="1">10249 10 AB</strain>
    </source>
</reference>